<organism evidence="2 3">
    <name type="scientific">Candidatus Nanoclepta minutus</name>
    <dbReference type="NCBI Taxonomy" id="1940235"/>
    <lineage>
        <taxon>Archaea</taxon>
        <taxon>Nanobdellota</taxon>
        <taxon>Candidatus Nanoclepta</taxon>
    </lineage>
</organism>
<proteinExistence type="predicted"/>
<accession>A0A397WNR9</accession>
<gene>
    <name evidence="2" type="ORF">BXU00_03100</name>
</gene>
<sequence>MRIESKKFLEQAKMDFEAGIKNMENKIFFVSAFLFQQAAEKSLKAFWIEKNKENPPSTHNLIILAESLNLPEDLIECSKVLTPHSVISRYPTGEFAPYEIYSEAEVLRLKECSERILKWIEEQLK</sequence>
<dbReference type="Proteomes" id="UP000266622">
    <property type="component" value="Unassembled WGS sequence"/>
</dbReference>
<protein>
    <recommendedName>
        <fullName evidence="1">HEPN domain-containing protein</fullName>
    </recommendedName>
</protein>
<dbReference type="SMART" id="SM00748">
    <property type="entry name" value="HEPN"/>
    <property type="match status" value="1"/>
</dbReference>
<name>A0A397WNR9_9ARCH</name>
<comment type="caution">
    <text evidence="2">The sequence shown here is derived from an EMBL/GenBank/DDBJ whole genome shotgun (WGS) entry which is preliminary data.</text>
</comment>
<dbReference type="AlphaFoldDB" id="A0A397WNR9"/>
<feature type="domain" description="HEPN" evidence="1">
    <location>
        <begin position="9"/>
        <end position="116"/>
    </location>
</feature>
<dbReference type="InterPro" id="IPR007842">
    <property type="entry name" value="HEPN_dom"/>
</dbReference>
<dbReference type="SUPFAM" id="SSF81593">
    <property type="entry name" value="Nucleotidyltransferase substrate binding subunit/domain"/>
    <property type="match status" value="1"/>
</dbReference>
<reference evidence="2 3" key="1">
    <citation type="journal article" date="2018" name="Syst. Appl. Microbiol.">
        <title>A new symbiotic nanoarchaeote (Candidatus Nanoclepta minutus) and its host (Zestosphaera tikiterensis gen. nov., sp. nov.) from a New Zealand hot spring.</title>
        <authorList>
            <person name="St John E."/>
            <person name="Liu Y."/>
            <person name="Podar M."/>
            <person name="Stott M.B."/>
            <person name="Meneghin J."/>
            <person name="Chen Z."/>
            <person name="Lagutin K."/>
            <person name="Mitchell K."/>
            <person name="Reysenbach A.L."/>
        </authorList>
    </citation>
    <scope>NUCLEOTIDE SEQUENCE [LARGE SCALE GENOMIC DNA]</scope>
    <source>
        <strain evidence="2">NZ3</strain>
    </source>
</reference>
<evidence type="ECO:0000313" key="2">
    <source>
        <dbReference type="EMBL" id="RIB35159.1"/>
    </source>
</evidence>
<evidence type="ECO:0000313" key="3">
    <source>
        <dbReference type="Proteomes" id="UP000266622"/>
    </source>
</evidence>
<dbReference type="Gene3D" id="1.20.120.330">
    <property type="entry name" value="Nucleotidyltransferases domain 2"/>
    <property type="match status" value="1"/>
</dbReference>
<dbReference type="PROSITE" id="PS50910">
    <property type="entry name" value="HEPN"/>
    <property type="match status" value="1"/>
</dbReference>
<dbReference type="EMBL" id="MWMI01000005">
    <property type="protein sequence ID" value="RIB35159.1"/>
    <property type="molecule type" value="Genomic_DNA"/>
</dbReference>
<evidence type="ECO:0000259" key="1">
    <source>
        <dbReference type="PROSITE" id="PS50910"/>
    </source>
</evidence>
<dbReference type="Pfam" id="PF05168">
    <property type="entry name" value="HEPN"/>
    <property type="match status" value="1"/>
</dbReference>